<name>A0A6G5QE07_9BACT</name>
<dbReference type="EMBL" id="CP012542">
    <property type="protein sequence ID" value="QCD43915.1"/>
    <property type="molecule type" value="Genomic_DNA"/>
</dbReference>
<evidence type="ECO:0000313" key="2">
    <source>
        <dbReference type="Proteomes" id="UP000503264"/>
    </source>
</evidence>
<proteinExistence type="predicted"/>
<evidence type="ECO:0008006" key="3">
    <source>
        <dbReference type="Google" id="ProtNLM"/>
    </source>
</evidence>
<organism evidence="1 2">
    <name type="scientific">Campylobacter mucosalis CCUG 21559</name>
    <dbReference type="NCBI Taxonomy" id="1032067"/>
    <lineage>
        <taxon>Bacteria</taxon>
        <taxon>Pseudomonadati</taxon>
        <taxon>Campylobacterota</taxon>
        <taxon>Epsilonproteobacteria</taxon>
        <taxon>Campylobacterales</taxon>
        <taxon>Campylobacteraceae</taxon>
        <taxon>Campylobacter</taxon>
    </lineage>
</organism>
<sequence>MAYQEKMWQDFYERAWAYRAEFMRKCLRGGANSCQAIGELAKMERTHVLSMNDNKDMSWEKLNIEGGNSLSFANVPILQYSSTNGKEIIIPYHANYNFSDFLIDVFDGSGGYDCIVELGCGYGRNLFHIFYNGGARDVPYFGGEFTQSGVEIAQDLAKATPGMDATFFHFNHLEPNVDIIKEHGFKRAFVFTCHTIEQVKAISDDWFGVVASMAKHVRCVHLEPYGFQAKHIGDVSLKHQNFMIQNGWNLNFFDTLKNAVANKQIVLDDTILEIGCSTDPYNPGSIACWHSDIK</sequence>
<dbReference type="InterPro" id="IPR029063">
    <property type="entry name" value="SAM-dependent_MTases_sf"/>
</dbReference>
<dbReference type="RefSeq" id="WP_171993237.1">
    <property type="nucleotide sequence ID" value="NZ_CP012542.1"/>
</dbReference>
<dbReference type="SUPFAM" id="SSF53335">
    <property type="entry name" value="S-adenosyl-L-methionine-dependent methyltransferases"/>
    <property type="match status" value="1"/>
</dbReference>
<accession>A0A6G5QE07</accession>
<dbReference type="AlphaFoldDB" id="A0A6G5QE07"/>
<gene>
    <name evidence="1" type="ORF">CMUC_0090</name>
</gene>
<protein>
    <recommendedName>
        <fullName evidence="3">Methyltransferase</fullName>
    </recommendedName>
</protein>
<keyword evidence="2" id="KW-1185">Reference proteome</keyword>
<dbReference type="Proteomes" id="UP000503264">
    <property type="component" value="Chromosome"/>
</dbReference>
<evidence type="ECO:0000313" key="1">
    <source>
        <dbReference type="EMBL" id="QCD43915.1"/>
    </source>
</evidence>
<reference evidence="1 2" key="1">
    <citation type="submission" date="2016-07" db="EMBL/GenBank/DDBJ databases">
        <title>Comparative genomics of the Campylobacter concisus group.</title>
        <authorList>
            <person name="Miller W.G."/>
            <person name="Yee E."/>
            <person name="Chapman M.H."/>
            <person name="Huynh S."/>
            <person name="Bono J.L."/>
            <person name="On S.L.W."/>
            <person name="StLeger J."/>
            <person name="Foster G."/>
            <person name="Parker C.T."/>
        </authorList>
    </citation>
    <scope>NUCLEOTIDE SEQUENCE [LARGE SCALE GENOMIC DNA]</scope>
    <source>
        <strain evidence="1 2">CCUG 21559</strain>
    </source>
</reference>